<dbReference type="Proteomes" id="UP000276223">
    <property type="component" value="Unassembled WGS sequence"/>
</dbReference>
<organism evidence="1 2">
    <name type="scientific">Desulfosoma caldarium</name>
    <dbReference type="NCBI Taxonomy" id="610254"/>
    <lineage>
        <taxon>Bacteria</taxon>
        <taxon>Pseudomonadati</taxon>
        <taxon>Thermodesulfobacteriota</taxon>
        <taxon>Syntrophobacteria</taxon>
        <taxon>Syntrophobacterales</taxon>
        <taxon>Syntrophobacteraceae</taxon>
        <taxon>Desulfosoma</taxon>
    </lineage>
</organism>
<dbReference type="EMBL" id="RJVA01000017">
    <property type="protein sequence ID" value="ROQ89587.1"/>
    <property type="molecule type" value="Genomic_DNA"/>
</dbReference>
<proteinExistence type="predicted"/>
<sequence>MESYAYELIKKEGYKEGVRSRILQDIQQGTVEARDTMCWRLWKRTF</sequence>
<name>A0A3N1UMC2_9BACT</name>
<keyword evidence="2" id="KW-1185">Reference proteome</keyword>
<protein>
    <submittedName>
        <fullName evidence="1">Uncharacterized protein</fullName>
    </submittedName>
</protein>
<accession>A0A3N1UMC2</accession>
<reference evidence="1 2" key="1">
    <citation type="submission" date="2018-11" db="EMBL/GenBank/DDBJ databases">
        <title>Genomic Encyclopedia of Type Strains, Phase IV (KMG-IV): sequencing the most valuable type-strain genomes for metagenomic binning, comparative biology and taxonomic classification.</title>
        <authorList>
            <person name="Goeker M."/>
        </authorList>
    </citation>
    <scope>NUCLEOTIDE SEQUENCE [LARGE SCALE GENOMIC DNA]</scope>
    <source>
        <strain evidence="1 2">DSM 22027</strain>
    </source>
</reference>
<evidence type="ECO:0000313" key="2">
    <source>
        <dbReference type="Proteomes" id="UP000276223"/>
    </source>
</evidence>
<dbReference type="RefSeq" id="WP_170161869.1">
    <property type="nucleotide sequence ID" value="NZ_RJVA01000017.1"/>
</dbReference>
<dbReference type="AlphaFoldDB" id="A0A3N1UMC2"/>
<gene>
    <name evidence="1" type="ORF">EDC27_3124</name>
</gene>
<comment type="caution">
    <text evidence="1">The sequence shown here is derived from an EMBL/GenBank/DDBJ whole genome shotgun (WGS) entry which is preliminary data.</text>
</comment>
<evidence type="ECO:0000313" key="1">
    <source>
        <dbReference type="EMBL" id="ROQ89587.1"/>
    </source>
</evidence>